<accession>A0A1G9K4F5</accession>
<organism evidence="2 3">
    <name type="scientific">Siphonobacter aquaeclarae</name>
    <dbReference type="NCBI Taxonomy" id="563176"/>
    <lineage>
        <taxon>Bacteria</taxon>
        <taxon>Pseudomonadati</taxon>
        <taxon>Bacteroidota</taxon>
        <taxon>Cytophagia</taxon>
        <taxon>Cytophagales</taxon>
        <taxon>Cytophagaceae</taxon>
        <taxon>Siphonobacter</taxon>
    </lineage>
</organism>
<feature type="transmembrane region" description="Helical" evidence="1">
    <location>
        <begin position="78"/>
        <end position="95"/>
    </location>
</feature>
<evidence type="ECO:0000313" key="3">
    <source>
        <dbReference type="Proteomes" id="UP000198901"/>
    </source>
</evidence>
<sequence length="209" mass="24160">MKKLFRRLSQLTKSILLQQIFPGFYADYSNRKIENIIRENEENSVDSIGVTEEKIKILKESLSKQNDRRKIIEDKAKSVLSTISICVAAITFTLNNKEMLFNLNISIFILFISILFLLNATIRAIQGINIRKTYVLEPKIEIESDGRVMSLDSRTPEEEFEILVKSKFLNDLILSKISNCVFASYILVRNGIVSFGLFFVVEIYRRVFC</sequence>
<evidence type="ECO:0000313" key="2">
    <source>
        <dbReference type="EMBL" id="SDL44651.1"/>
    </source>
</evidence>
<keyword evidence="3" id="KW-1185">Reference proteome</keyword>
<keyword evidence="1" id="KW-1133">Transmembrane helix</keyword>
<dbReference type="RefSeq" id="WP_143011017.1">
    <property type="nucleotide sequence ID" value="NZ_FNGS01000002.1"/>
</dbReference>
<protein>
    <submittedName>
        <fullName evidence="2">Uncharacterized protein</fullName>
    </submittedName>
</protein>
<dbReference type="Proteomes" id="UP000198901">
    <property type="component" value="Unassembled WGS sequence"/>
</dbReference>
<feature type="transmembrane region" description="Helical" evidence="1">
    <location>
        <begin position="101"/>
        <end position="122"/>
    </location>
</feature>
<dbReference type="OrthoDB" id="9911698at2"/>
<evidence type="ECO:0000256" key="1">
    <source>
        <dbReference type="SAM" id="Phobius"/>
    </source>
</evidence>
<gene>
    <name evidence="2" type="ORF">SAMN04488090_0876</name>
</gene>
<proteinExistence type="predicted"/>
<keyword evidence="1" id="KW-0812">Transmembrane</keyword>
<dbReference type="AlphaFoldDB" id="A0A1G9K4F5"/>
<keyword evidence="1" id="KW-0472">Membrane</keyword>
<dbReference type="EMBL" id="FNGS01000002">
    <property type="protein sequence ID" value="SDL44651.1"/>
    <property type="molecule type" value="Genomic_DNA"/>
</dbReference>
<name>A0A1G9K4F5_9BACT</name>
<reference evidence="2 3" key="1">
    <citation type="submission" date="2016-10" db="EMBL/GenBank/DDBJ databases">
        <authorList>
            <person name="de Groot N.N."/>
        </authorList>
    </citation>
    <scope>NUCLEOTIDE SEQUENCE [LARGE SCALE GENOMIC DNA]</scope>
    <source>
        <strain evidence="2 3">DSM 21668</strain>
    </source>
</reference>